<organism evidence="1 2">
    <name type="scientific">Mytilus edulis</name>
    <name type="common">Blue mussel</name>
    <dbReference type="NCBI Taxonomy" id="6550"/>
    <lineage>
        <taxon>Eukaryota</taxon>
        <taxon>Metazoa</taxon>
        <taxon>Spiralia</taxon>
        <taxon>Lophotrochozoa</taxon>
        <taxon>Mollusca</taxon>
        <taxon>Bivalvia</taxon>
        <taxon>Autobranchia</taxon>
        <taxon>Pteriomorphia</taxon>
        <taxon>Mytilida</taxon>
        <taxon>Mytiloidea</taxon>
        <taxon>Mytilidae</taxon>
        <taxon>Mytilinae</taxon>
        <taxon>Mytilus</taxon>
    </lineage>
</organism>
<name>A0A8S3PZ25_MYTED</name>
<dbReference type="EMBL" id="CAJPWZ010000294">
    <property type="protein sequence ID" value="CAG2189455.1"/>
    <property type="molecule type" value="Genomic_DNA"/>
</dbReference>
<keyword evidence="2" id="KW-1185">Reference proteome</keyword>
<sequence>MNRKLESEYENLTTHIDEILKADDMNSNISLEEIESAMKHAKLGKAVGIDNLPNEVLRNTSLLSVLQKLFNVCFPNGIVPSMWCSSIIHPILKDGKDYRDPMETIDYADSANELVTASSRALGALTSKYYQIDGLDYETFTKLFSSMVTPVMDYSSGVWGYKIYDKLETLQNRAIRTFLGVGKSAPNPAICGDMGWTNSLYS</sequence>
<evidence type="ECO:0000313" key="1">
    <source>
        <dbReference type="EMBL" id="CAG2189455.1"/>
    </source>
</evidence>
<comment type="caution">
    <text evidence="1">The sequence shown here is derived from an EMBL/GenBank/DDBJ whole genome shotgun (WGS) entry which is preliminary data.</text>
</comment>
<protein>
    <submittedName>
        <fullName evidence="1">Uncharacterized protein</fullName>
    </submittedName>
</protein>
<reference evidence="1" key="1">
    <citation type="submission" date="2021-03" db="EMBL/GenBank/DDBJ databases">
        <authorList>
            <person name="Bekaert M."/>
        </authorList>
    </citation>
    <scope>NUCLEOTIDE SEQUENCE</scope>
</reference>
<gene>
    <name evidence="1" type="ORF">MEDL_4837</name>
</gene>
<dbReference type="Proteomes" id="UP000683360">
    <property type="component" value="Unassembled WGS sequence"/>
</dbReference>
<evidence type="ECO:0000313" key="2">
    <source>
        <dbReference type="Proteomes" id="UP000683360"/>
    </source>
</evidence>
<dbReference type="AlphaFoldDB" id="A0A8S3PZ25"/>
<proteinExistence type="predicted"/>
<dbReference type="OrthoDB" id="6154960at2759"/>
<dbReference type="PANTHER" id="PTHR19446">
    <property type="entry name" value="REVERSE TRANSCRIPTASES"/>
    <property type="match status" value="1"/>
</dbReference>
<accession>A0A8S3PZ25</accession>